<organism evidence="1">
    <name type="scientific">Sigmofec virus UA08Rod_5712</name>
    <dbReference type="NCBI Taxonomy" id="2929438"/>
    <lineage>
        <taxon>Viruses</taxon>
        <taxon>Monodnaviria</taxon>
        <taxon>Sangervirae</taxon>
        <taxon>Phixviricota</taxon>
        <taxon>Malgrandaviricetes</taxon>
        <taxon>Petitvirales</taxon>
        <taxon>Microviridae</taxon>
    </lineage>
</organism>
<sequence length="71" mass="8204">MSNCYVVSVWKSGRIVRTIGAYRLKSSAMRSYHRVLSSQLQPGECVFVDTYDLPVFIDLLDHPEEVSFYGW</sequence>
<reference evidence="1" key="1">
    <citation type="submission" date="2022-02" db="EMBL/GenBank/DDBJ databases">
        <title>Towards deciphering the DNA virus diversity associated with rodent species in the families Cricetidae and Heteromyidae.</title>
        <authorList>
            <person name="Lund M."/>
            <person name="Larsen B.B."/>
            <person name="Gryseels S."/>
            <person name="Kraberger S."/>
            <person name="Rowsey D.M."/>
            <person name="Steger L."/>
            <person name="Yule K.M."/>
            <person name="Upham N.S."/>
            <person name="Worobey M."/>
            <person name="Van Doorslaer K."/>
            <person name="Varsani A."/>
        </authorList>
    </citation>
    <scope>NUCLEOTIDE SEQUENCE</scope>
    <source>
        <strain evidence="1">UA08Rod_5712</strain>
    </source>
</reference>
<evidence type="ECO:0000313" key="1">
    <source>
        <dbReference type="EMBL" id="UPW41022.1"/>
    </source>
</evidence>
<name>A0A976R7A9_9VIRU</name>
<accession>A0A976R7A9</accession>
<dbReference type="EMBL" id="OM869533">
    <property type="protein sequence ID" value="UPW41022.1"/>
    <property type="molecule type" value="Genomic_DNA"/>
</dbReference>
<proteinExistence type="predicted"/>
<protein>
    <submittedName>
        <fullName evidence="1">Uncharacterized protein</fullName>
    </submittedName>
</protein>